<sequence>MATFPVLMLFGTSGFCSKARLLPLGLLLHISVTSDVSFAQLFCDYSFSHCPTVYLLFSLAFPFLAFGASISGSGLFPGFALQSINPSVSAQQHLVIVPGLNWITKSCLVKGQPYTILVGLGGDKEFHSEPHATRKEGVHVGNNGDNQE</sequence>
<dbReference type="AlphaFoldDB" id="A0ABD1VID5"/>
<reference evidence="3" key="1">
    <citation type="submission" date="2024-07" db="EMBL/GenBank/DDBJ databases">
        <title>Two chromosome-level genome assemblies of Korean endemic species Abeliophyllum distichum and Forsythia ovata (Oleaceae).</title>
        <authorList>
            <person name="Jang H."/>
        </authorList>
    </citation>
    <scope>NUCLEOTIDE SEQUENCE [LARGE SCALE GENOMIC DNA]</scope>
</reference>
<keyword evidence="3" id="KW-1185">Reference proteome</keyword>
<gene>
    <name evidence="2" type="ORF">Fot_18506</name>
</gene>
<name>A0ABD1VID5_9LAMI</name>
<evidence type="ECO:0000256" key="1">
    <source>
        <dbReference type="SAM" id="Phobius"/>
    </source>
</evidence>
<keyword evidence="1" id="KW-1133">Transmembrane helix</keyword>
<dbReference type="EMBL" id="JBFOLJ010000005">
    <property type="protein sequence ID" value="KAL2537115.1"/>
    <property type="molecule type" value="Genomic_DNA"/>
</dbReference>
<evidence type="ECO:0000313" key="2">
    <source>
        <dbReference type="EMBL" id="KAL2537115.1"/>
    </source>
</evidence>
<protein>
    <submittedName>
        <fullName evidence="2">Uncharacterized protein</fullName>
    </submittedName>
</protein>
<dbReference type="Proteomes" id="UP001604277">
    <property type="component" value="Unassembled WGS sequence"/>
</dbReference>
<evidence type="ECO:0000313" key="3">
    <source>
        <dbReference type="Proteomes" id="UP001604277"/>
    </source>
</evidence>
<comment type="caution">
    <text evidence="2">The sequence shown here is derived from an EMBL/GenBank/DDBJ whole genome shotgun (WGS) entry which is preliminary data.</text>
</comment>
<keyword evidence="1" id="KW-0472">Membrane</keyword>
<accession>A0ABD1VID5</accession>
<organism evidence="2 3">
    <name type="scientific">Forsythia ovata</name>
    <dbReference type="NCBI Taxonomy" id="205694"/>
    <lineage>
        <taxon>Eukaryota</taxon>
        <taxon>Viridiplantae</taxon>
        <taxon>Streptophyta</taxon>
        <taxon>Embryophyta</taxon>
        <taxon>Tracheophyta</taxon>
        <taxon>Spermatophyta</taxon>
        <taxon>Magnoliopsida</taxon>
        <taxon>eudicotyledons</taxon>
        <taxon>Gunneridae</taxon>
        <taxon>Pentapetalae</taxon>
        <taxon>asterids</taxon>
        <taxon>lamiids</taxon>
        <taxon>Lamiales</taxon>
        <taxon>Oleaceae</taxon>
        <taxon>Forsythieae</taxon>
        <taxon>Forsythia</taxon>
    </lineage>
</organism>
<feature type="transmembrane region" description="Helical" evidence="1">
    <location>
        <begin position="55"/>
        <end position="76"/>
    </location>
</feature>
<keyword evidence="1" id="KW-0812">Transmembrane</keyword>
<proteinExistence type="predicted"/>